<dbReference type="Gene3D" id="1.25.40.10">
    <property type="entry name" value="Tetratricopeptide repeat domain"/>
    <property type="match status" value="1"/>
</dbReference>
<evidence type="ECO:0000256" key="3">
    <source>
        <dbReference type="PROSITE-ProRule" id="PRU00339"/>
    </source>
</evidence>
<keyword evidence="2 3" id="KW-0802">TPR repeat</keyword>
<dbReference type="Proteomes" id="UP000000600">
    <property type="component" value="Unassembled WGS sequence"/>
</dbReference>
<feature type="repeat" description="TPR" evidence="3">
    <location>
        <begin position="33"/>
        <end position="66"/>
    </location>
</feature>
<dbReference type="AlphaFoldDB" id="A0BDB7"/>
<dbReference type="HOGENOM" id="CLU_2611173_0_0_1"/>
<keyword evidence="1" id="KW-0677">Repeat</keyword>
<dbReference type="InterPro" id="IPR019734">
    <property type="entry name" value="TPR_rpt"/>
</dbReference>
<dbReference type="RefSeq" id="XP_001423932.1">
    <property type="nucleotide sequence ID" value="XM_001423895.1"/>
</dbReference>
<dbReference type="GeneID" id="5009722"/>
<dbReference type="SMART" id="SM00028">
    <property type="entry name" value="TPR"/>
    <property type="match status" value="2"/>
</dbReference>
<dbReference type="KEGG" id="ptm:GSPATT00027562001"/>
<reference evidence="4 5" key="1">
    <citation type="journal article" date="2006" name="Nature">
        <title>Global trends of whole-genome duplications revealed by the ciliate Paramecium tetraurelia.</title>
        <authorList>
            <consortium name="Genoscope"/>
            <person name="Aury J.-M."/>
            <person name="Jaillon O."/>
            <person name="Duret L."/>
            <person name="Noel B."/>
            <person name="Jubin C."/>
            <person name="Porcel B.M."/>
            <person name="Segurens B."/>
            <person name="Daubin V."/>
            <person name="Anthouard V."/>
            <person name="Aiach N."/>
            <person name="Arnaiz O."/>
            <person name="Billaut A."/>
            <person name="Beisson J."/>
            <person name="Blanc I."/>
            <person name="Bouhouche K."/>
            <person name="Camara F."/>
            <person name="Duharcourt S."/>
            <person name="Guigo R."/>
            <person name="Gogendeau D."/>
            <person name="Katinka M."/>
            <person name="Keller A.-M."/>
            <person name="Kissmehl R."/>
            <person name="Klotz C."/>
            <person name="Koll F."/>
            <person name="Le Moue A."/>
            <person name="Lepere C."/>
            <person name="Malinsky S."/>
            <person name="Nowacki M."/>
            <person name="Nowak J.K."/>
            <person name="Plattner H."/>
            <person name="Poulain J."/>
            <person name="Ruiz F."/>
            <person name="Serrano V."/>
            <person name="Zagulski M."/>
            <person name="Dessen P."/>
            <person name="Betermier M."/>
            <person name="Weissenbach J."/>
            <person name="Scarpelli C."/>
            <person name="Schachter V."/>
            <person name="Sperling L."/>
            <person name="Meyer E."/>
            <person name="Cohen J."/>
            <person name="Wincker P."/>
        </authorList>
    </citation>
    <scope>NUCLEOTIDE SEQUENCE [LARGE SCALE GENOMIC DNA]</scope>
    <source>
        <strain evidence="4 5">Stock d4-2</strain>
    </source>
</reference>
<dbReference type="PANTHER" id="PTHR44943">
    <property type="entry name" value="CELLULOSE SYNTHASE OPERON PROTEIN C"/>
    <property type="match status" value="1"/>
</dbReference>
<dbReference type="EMBL" id="CT867987">
    <property type="protein sequence ID" value="CAK56534.1"/>
    <property type="molecule type" value="Genomic_DNA"/>
</dbReference>
<dbReference type="InParanoid" id="A0BDB7"/>
<evidence type="ECO:0000256" key="1">
    <source>
        <dbReference type="ARBA" id="ARBA00022737"/>
    </source>
</evidence>
<dbReference type="PROSITE" id="PS50005">
    <property type="entry name" value="TPR"/>
    <property type="match status" value="1"/>
</dbReference>
<dbReference type="SUPFAM" id="SSF48439">
    <property type="entry name" value="Protein prenylyltransferase"/>
    <property type="match status" value="1"/>
</dbReference>
<evidence type="ECO:0000313" key="5">
    <source>
        <dbReference type="Proteomes" id="UP000000600"/>
    </source>
</evidence>
<dbReference type="InterPro" id="IPR051685">
    <property type="entry name" value="Ycf3/AcsC/BcsC/TPR_MFPF"/>
</dbReference>
<protein>
    <submittedName>
        <fullName evidence="4">Uncharacterized protein</fullName>
    </submittedName>
</protein>
<evidence type="ECO:0000256" key="2">
    <source>
        <dbReference type="ARBA" id="ARBA00022803"/>
    </source>
</evidence>
<keyword evidence="5" id="KW-1185">Reference proteome</keyword>
<dbReference type="Pfam" id="PF00515">
    <property type="entry name" value="TPR_1"/>
    <property type="match status" value="2"/>
</dbReference>
<dbReference type="PANTHER" id="PTHR44943:SF4">
    <property type="entry name" value="TPR REPEAT-CONTAINING PROTEIN MJ0798"/>
    <property type="match status" value="1"/>
</dbReference>
<organism evidence="4 5">
    <name type="scientific">Paramecium tetraurelia</name>
    <dbReference type="NCBI Taxonomy" id="5888"/>
    <lineage>
        <taxon>Eukaryota</taxon>
        <taxon>Sar</taxon>
        <taxon>Alveolata</taxon>
        <taxon>Ciliophora</taxon>
        <taxon>Intramacronucleata</taxon>
        <taxon>Oligohymenophorea</taxon>
        <taxon>Peniculida</taxon>
        <taxon>Parameciidae</taxon>
        <taxon>Paramecium</taxon>
    </lineage>
</organism>
<dbReference type="OrthoDB" id="420945at2759"/>
<proteinExistence type="predicted"/>
<name>A0BDB7_PARTE</name>
<evidence type="ECO:0000313" key="4">
    <source>
        <dbReference type="EMBL" id="CAK56534.1"/>
    </source>
</evidence>
<gene>
    <name evidence="4" type="ORF">GSPATT00027562001</name>
</gene>
<dbReference type="InterPro" id="IPR011990">
    <property type="entry name" value="TPR-like_helical_dom_sf"/>
</dbReference>
<sequence length="79" mass="9229">MDDILAATLQKMNRYEEALDNYNLAIEKNPEDSKYFNNKAVTLQKMNRHEEAFDNYNLAIEKNPEDSGYYCQKGSIKNC</sequence>
<dbReference type="OMA" id="QKMNRHE"/>
<accession>A0BDB7</accession>